<dbReference type="SUPFAM" id="SSF53300">
    <property type="entry name" value="vWA-like"/>
    <property type="match status" value="1"/>
</dbReference>
<organism evidence="2 3">
    <name type="scientific">Prorocentrum cordatum</name>
    <dbReference type="NCBI Taxonomy" id="2364126"/>
    <lineage>
        <taxon>Eukaryota</taxon>
        <taxon>Sar</taxon>
        <taxon>Alveolata</taxon>
        <taxon>Dinophyceae</taxon>
        <taxon>Prorocentrales</taxon>
        <taxon>Prorocentraceae</taxon>
        <taxon>Prorocentrum</taxon>
    </lineage>
</organism>
<dbReference type="EMBL" id="CAUYUJ010007524">
    <property type="protein sequence ID" value="CAK0821062.1"/>
    <property type="molecule type" value="Genomic_DNA"/>
</dbReference>
<evidence type="ECO:0008006" key="4">
    <source>
        <dbReference type="Google" id="ProtNLM"/>
    </source>
</evidence>
<proteinExistence type="predicted"/>
<dbReference type="PANTHER" id="PTHR34706">
    <property type="entry name" value="SLR1338 PROTEIN"/>
    <property type="match status" value="1"/>
</dbReference>
<gene>
    <name evidence="2" type="ORF">PCOR1329_LOCUS22489</name>
</gene>
<evidence type="ECO:0000256" key="1">
    <source>
        <dbReference type="SAM" id="MobiDB-lite"/>
    </source>
</evidence>
<feature type="region of interest" description="Disordered" evidence="1">
    <location>
        <begin position="1"/>
        <end position="35"/>
    </location>
</feature>
<dbReference type="PANTHER" id="PTHR34706:SF1">
    <property type="entry name" value="VWFA DOMAIN-CONTAINING PROTEIN"/>
    <property type="match status" value="1"/>
</dbReference>
<reference evidence="2" key="1">
    <citation type="submission" date="2023-10" db="EMBL/GenBank/DDBJ databases">
        <authorList>
            <person name="Chen Y."/>
            <person name="Shah S."/>
            <person name="Dougan E. K."/>
            <person name="Thang M."/>
            <person name="Chan C."/>
        </authorList>
    </citation>
    <scope>NUCLEOTIDE SEQUENCE [LARGE SCALE GENOMIC DNA]</scope>
</reference>
<comment type="caution">
    <text evidence="2">The sequence shown here is derived from an EMBL/GenBank/DDBJ whole genome shotgun (WGS) entry which is preliminary data.</text>
</comment>
<name>A0ABN9RPD3_9DINO</name>
<protein>
    <recommendedName>
        <fullName evidence="4">VWFA domain-containing protein</fullName>
    </recommendedName>
</protein>
<evidence type="ECO:0000313" key="3">
    <source>
        <dbReference type="Proteomes" id="UP001189429"/>
    </source>
</evidence>
<sequence>MEPDRPGRARTRSGDSLGKQKPSNSNAQTEEEAREERIDKLQSILDKHHVTIVSKDSLAILEDYKFVVICDDSESMRMSAKPKEERRLGEKPLTRWHELQEGVSLLVDLLTCFQPEGLDLYFLNAGTVRSVKSSGNEKLQNIFQAGPIGKTPLTKRLKEAAVDHSAKSELPTIMFIFTDGEPDGGPKKFVKTLTELVSNSGSFKKTSQYRVQIMACSNNDEEIAWLSEIDQQSDYIDVTDDYYNEKRRVMEIKGDDYAFTRSDWLVKAILGPVDQSVDDVNEGKMKRALQGMLGTRSTHAATAKNSVKEQPDAGGGICSACVMQ</sequence>
<dbReference type="Proteomes" id="UP001189429">
    <property type="component" value="Unassembled WGS sequence"/>
</dbReference>
<dbReference type="InterPro" id="IPR036465">
    <property type="entry name" value="vWFA_dom_sf"/>
</dbReference>
<keyword evidence="3" id="KW-1185">Reference proteome</keyword>
<evidence type="ECO:0000313" key="2">
    <source>
        <dbReference type="EMBL" id="CAK0821062.1"/>
    </source>
</evidence>
<accession>A0ABN9RPD3</accession>